<dbReference type="PRINTS" id="PR00625">
    <property type="entry name" value="JDOMAIN"/>
</dbReference>
<dbReference type="EMBL" id="CAKOGP040002313">
    <property type="protein sequence ID" value="CAJ1966667.1"/>
    <property type="molecule type" value="Genomic_DNA"/>
</dbReference>
<keyword evidence="9" id="KW-1185">Reference proteome</keyword>
<name>A0AAD2GA99_9STRA</name>
<dbReference type="Gene3D" id="1.10.287.110">
    <property type="entry name" value="DnaJ domain"/>
    <property type="match status" value="1"/>
</dbReference>
<dbReference type="GO" id="GO:0000390">
    <property type="term" value="P:spliceosomal complex disassembly"/>
    <property type="evidence" value="ECO:0007669"/>
    <property type="project" value="TreeGrafter"/>
</dbReference>
<dbReference type="InterPro" id="IPR052094">
    <property type="entry name" value="Pre-mRNA-splicing_ERAD"/>
</dbReference>
<feature type="compositionally biased region" description="Basic and acidic residues" evidence="6">
    <location>
        <begin position="94"/>
        <end position="107"/>
    </location>
</feature>
<evidence type="ECO:0000256" key="6">
    <source>
        <dbReference type="SAM" id="MobiDB-lite"/>
    </source>
</evidence>
<comment type="subcellular location">
    <subcellularLocation>
        <location evidence="2">Cytoplasm</location>
    </subcellularLocation>
    <subcellularLocation>
        <location evidence="1">Nucleus</location>
    </subcellularLocation>
</comment>
<dbReference type="PROSITE" id="PS00636">
    <property type="entry name" value="DNAJ_1"/>
    <property type="match status" value="1"/>
</dbReference>
<dbReference type="SMART" id="SM00271">
    <property type="entry name" value="DnaJ"/>
    <property type="match status" value="1"/>
</dbReference>
<evidence type="ECO:0000256" key="1">
    <source>
        <dbReference type="ARBA" id="ARBA00004123"/>
    </source>
</evidence>
<feature type="compositionally biased region" description="Low complexity" evidence="6">
    <location>
        <begin position="79"/>
        <end position="93"/>
    </location>
</feature>
<evidence type="ECO:0000313" key="9">
    <source>
        <dbReference type="Proteomes" id="UP001295423"/>
    </source>
</evidence>
<dbReference type="InterPro" id="IPR001623">
    <property type="entry name" value="DnaJ_domain"/>
</dbReference>
<dbReference type="Proteomes" id="UP001295423">
    <property type="component" value="Unassembled WGS sequence"/>
</dbReference>
<reference evidence="8" key="1">
    <citation type="submission" date="2023-08" db="EMBL/GenBank/DDBJ databases">
        <authorList>
            <person name="Audoor S."/>
            <person name="Bilcke G."/>
        </authorList>
    </citation>
    <scope>NUCLEOTIDE SEQUENCE</scope>
</reference>
<feature type="region of interest" description="Disordered" evidence="6">
    <location>
        <begin position="74"/>
        <end position="304"/>
    </location>
</feature>
<dbReference type="PANTHER" id="PTHR44313">
    <property type="entry name" value="DNAJ HOMOLOG SUBFAMILY C MEMBER 17"/>
    <property type="match status" value="1"/>
</dbReference>
<dbReference type="CDD" id="cd06257">
    <property type="entry name" value="DnaJ"/>
    <property type="match status" value="1"/>
</dbReference>
<feature type="compositionally biased region" description="Polar residues" evidence="6">
    <location>
        <begin position="182"/>
        <end position="192"/>
    </location>
</feature>
<keyword evidence="5" id="KW-0539">Nucleus</keyword>
<keyword evidence="3" id="KW-0963">Cytoplasm</keyword>
<dbReference type="SUPFAM" id="SSF46565">
    <property type="entry name" value="Chaperone J-domain"/>
    <property type="match status" value="1"/>
</dbReference>
<feature type="compositionally biased region" description="Polar residues" evidence="6">
    <location>
        <begin position="215"/>
        <end position="265"/>
    </location>
</feature>
<dbReference type="PANTHER" id="PTHR44313:SF1">
    <property type="entry name" value="DNAJ HOMOLOG SUBFAMILY C MEMBER 17"/>
    <property type="match status" value="1"/>
</dbReference>
<evidence type="ECO:0000313" key="8">
    <source>
        <dbReference type="EMBL" id="CAJ1966667.1"/>
    </source>
</evidence>
<protein>
    <recommendedName>
        <fullName evidence="7">J domain-containing protein</fullName>
    </recommendedName>
</protein>
<feature type="compositionally biased region" description="Basic and acidic residues" evidence="6">
    <location>
        <begin position="291"/>
        <end position="304"/>
    </location>
</feature>
<feature type="domain" description="J" evidence="7">
    <location>
        <begin position="11"/>
        <end position="75"/>
    </location>
</feature>
<evidence type="ECO:0000256" key="5">
    <source>
        <dbReference type="ARBA" id="ARBA00023242"/>
    </source>
</evidence>
<evidence type="ECO:0000256" key="4">
    <source>
        <dbReference type="ARBA" id="ARBA00023186"/>
    </source>
</evidence>
<dbReference type="AlphaFoldDB" id="A0AAD2GA99"/>
<dbReference type="Pfam" id="PF00226">
    <property type="entry name" value="DnaJ"/>
    <property type="match status" value="1"/>
</dbReference>
<feature type="compositionally biased region" description="Low complexity" evidence="6">
    <location>
        <begin position="274"/>
        <end position="284"/>
    </location>
</feature>
<accession>A0AAD2GA99</accession>
<dbReference type="PROSITE" id="PS50076">
    <property type="entry name" value="DNAJ_2"/>
    <property type="match status" value="1"/>
</dbReference>
<feature type="compositionally biased region" description="Low complexity" evidence="6">
    <location>
        <begin position="118"/>
        <end position="127"/>
    </location>
</feature>
<feature type="compositionally biased region" description="Basic and acidic residues" evidence="6">
    <location>
        <begin position="205"/>
        <end position="214"/>
    </location>
</feature>
<sequence>MKNSFKDHKTDLYAILGVSPHASGTEIKKAYHKKALLLHPDKLPPGSCHEAFTKIRNAYETLSDKAAREAYDLRKKHPTQSPTSSTKSSSQSSHHSEQRQSKRTGEKKAHRTASASGQQQHQYNNQYWYSSGSAPKSNHGAYTYEQNQGPTTGASSQKTKTDKKSSNPFDSREKTAYGAYGASNTSGKYNQYNHHDFYSSGSAPKDGHGQHKEGQYQNQSSGTSSNPFQSSGKKSYGTSNASGQKYHQYNYQDWYSTGSMPNGSHGQYKHEQYQDPTSSTSSQKPSKRAYRKETKKDRKDRPKK</sequence>
<dbReference type="InterPro" id="IPR036869">
    <property type="entry name" value="J_dom_sf"/>
</dbReference>
<dbReference type="GO" id="GO:0005681">
    <property type="term" value="C:spliceosomal complex"/>
    <property type="evidence" value="ECO:0007669"/>
    <property type="project" value="TreeGrafter"/>
</dbReference>
<evidence type="ECO:0000256" key="3">
    <source>
        <dbReference type="ARBA" id="ARBA00022490"/>
    </source>
</evidence>
<dbReference type="InterPro" id="IPR018253">
    <property type="entry name" value="DnaJ_domain_CS"/>
</dbReference>
<comment type="caution">
    <text evidence="8">The sequence shown here is derived from an EMBL/GenBank/DDBJ whole genome shotgun (WGS) entry which is preliminary data.</text>
</comment>
<evidence type="ECO:0000259" key="7">
    <source>
        <dbReference type="PROSITE" id="PS50076"/>
    </source>
</evidence>
<dbReference type="GO" id="GO:0005737">
    <property type="term" value="C:cytoplasm"/>
    <property type="evidence" value="ECO:0007669"/>
    <property type="project" value="UniProtKB-SubCell"/>
</dbReference>
<gene>
    <name evidence="8" type="ORF">CYCCA115_LOCUS22250</name>
</gene>
<feature type="compositionally biased region" description="Basic and acidic residues" evidence="6">
    <location>
        <begin position="159"/>
        <end position="175"/>
    </location>
</feature>
<evidence type="ECO:0000256" key="2">
    <source>
        <dbReference type="ARBA" id="ARBA00004496"/>
    </source>
</evidence>
<keyword evidence="4" id="KW-0143">Chaperone</keyword>
<feature type="compositionally biased region" description="Polar residues" evidence="6">
    <location>
        <begin position="144"/>
        <end position="154"/>
    </location>
</feature>
<organism evidence="8 9">
    <name type="scientific">Cylindrotheca closterium</name>
    <dbReference type="NCBI Taxonomy" id="2856"/>
    <lineage>
        <taxon>Eukaryota</taxon>
        <taxon>Sar</taxon>
        <taxon>Stramenopiles</taxon>
        <taxon>Ochrophyta</taxon>
        <taxon>Bacillariophyta</taxon>
        <taxon>Bacillariophyceae</taxon>
        <taxon>Bacillariophycidae</taxon>
        <taxon>Bacillariales</taxon>
        <taxon>Bacillariaceae</taxon>
        <taxon>Cylindrotheca</taxon>
    </lineage>
</organism>
<proteinExistence type="predicted"/>